<gene>
    <name evidence="1" type="ORF">FCULG_00007877</name>
    <name evidence="2" type="ORF">HYE67_006842</name>
</gene>
<dbReference type="OMA" id="WAYNRER"/>
<dbReference type="AlphaFoldDB" id="A0A2T4H2N3"/>
<sequence>MGHALTNLSLEIFHQVFGYFCLHCCDERREYLLEDPADLADEYCKGRKVLAALSLVNRHIRDSSWDILYHVFLIAPSKPGLVRQPSVETSLPSFIRTIASNSRLAMATVVVIFFHTLEASNAQLQDAQEAFKHFAKASGTHSSEIWDRRKNPAPYRDDFLQELIFGKAYSRCTPEVRERHANTLVTELLFILIDLLPWLSHLALDASVHQTVDQIQALKALGVSHLPLRRIEVKGALYTGWLSSQIIIHSSYLQHLSLYHATSLPEMLHLHTLHLRKFRMSIEQLKSMISSCIGQLGTFTYDTSEIVARHIDQNSPFMIQAHDAIQALETHNKSLESLHLDLRIRTHVSRDTKIGPKPVLKDFTALQKLFINTDAVYNTQSFESQLSNDVPLTQFLPPNIVSSSRGT</sequence>
<protein>
    <submittedName>
        <fullName evidence="1">Uncharacterized protein</fullName>
    </submittedName>
</protein>
<proteinExistence type="predicted"/>
<reference evidence="2" key="2">
    <citation type="submission" date="2020-11" db="EMBL/GenBank/DDBJ databases">
        <title>The chromosome-scale genome resource for two endophytic Fusarium species: F. culmorum and F. pseudograminearum.</title>
        <authorList>
            <person name="Yuan Z."/>
        </authorList>
    </citation>
    <scope>NUCLEOTIDE SEQUENCE</scope>
    <source>
        <strain evidence="2">Class2-1B</strain>
    </source>
</reference>
<evidence type="ECO:0000313" key="2">
    <source>
        <dbReference type="EMBL" id="QPC64611.1"/>
    </source>
</evidence>
<dbReference type="OrthoDB" id="2520703at2759"/>
<dbReference type="Proteomes" id="UP000663297">
    <property type="component" value="Chromosome 3"/>
</dbReference>
<organism evidence="1 3">
    <name type="scientific">Fusarium culmorum</name>
    <dbReference type="NCBI Taxonomy" id="5516"/>
    <lineage>
        <taxon>Eukaryota</taxon>
        <taxon>Fungi</taxon>
        <taxon>Dikarya</taxon>
        <taxon>Ascomycota</taxon>
        <taxon>Pezizomycotina</taxon>
        <taxon>Sordariomycetes</taxon>
        <taxon>Hypocreomycetidae</taxon>
        <taxon>Hypocreales</taxon>
        <taxon>Nectriaceae</taxon>
        <taxon>Fusarium</taxon>
    </lineage>
</organism>
<dbReference type="EMBL" id="CP064749">
    <property type="protein sequence ID" value="QPC64611.1"/>
    <property type="molecule type" value="Genomic_DNA"/>
</dbReference>
<keyword evidence="3" id="KW-1185">Reference proteome</keyword>
<dbReference type="EMBL" id="PVEM01000003">
    <property type="protein sequence ID" value="PTD10027.1"/>
    <property type="molecule type" value="Genomic_DNA"/>
</dbReference>
<dbReference type="Proteomes" id="UP000241587">
    <property type="component" value="Unassembled WGS sequence"/>
</dbReference>
<evidence type="ECO:0000313" key="1">
    <source>
        <dbReference type="EMBL" id="PTD10027.1"/>
    </source>
</evidence>
<accession>A0A2T4H2N3</accession>
<reference evidence="1 3" key="1">
    <citation type="submission" date="2018-02" db="EMBL/GenBank/DDBJ databases">
        <title>Fusarium culmorum secondary metabolites in fungal-bacterial-plant interactions.</title>
        <authorList>
            <person name="Schmidt R."/>
        </authorList>
    </citation>
    <scope>NUCLEOTIDE SEQUENCE [LARGE SCALE GENOMIC DNA]</scope>
    <source>
        <strain evidence="1 3">PV</strain>
    </source>
</reference>
<evidence type="ECO:0000313" key="3">
    <source>
        <dbReference type="Proteomes" id="UP000241587"/>
    </source>
</evidence>
<name>A0A2T4H2N3_FUSCU</name>